<feature type="compositionally biased region" description="Basic and acidic residues" evidence="2">
    <location>
        <begin position="450"/>
        <end position="476"/>
    </location>
</feature>
<gene>
    <name evidence="3" type="primary">LOC107816830</name>
</gene>
<reference evidence="3" key="1">
    <citation type="submission" date="2025-08" db="UniProtKB">
        <authorList>
            <consortium name="RefSeq"/>
        </authorList>
    </citation>
    <scope>IDENTIFICATION</scope>
</reference>
<feature type="coiled-coil region" evidence="1">
    <location>
        <begin position="45"/>
        <end position="159"/>
    </location>
</feature>
<dbReference type="AlphaFoldDB" id="A0A1S4CAC4"/>
<feature type="compositionally biased region" description="Basic and acidic residues" evidence="2">
    <location>
        <begin position="618"/>
        <end position="636"/>
    </location>
</feature>
<accession>A0A1S4CAC4</accession>
<dbReference type="OMA" id="HQKDNDM"/>
<sequence>MRHSKNTGSKGRSYGLLLLLAFSAAVFGVMTLHKLRDRRICSLFVKEKDRELNTLQLLLQKEREQAKEARRQIEDMKSDIHLLRTQKMDLDSRILEMKSTISSLEEEQRTTEGALEEKQGEIKMLQEKHIETKSDDSQVTLLSETLRQKEAEIEDLKHRLELSPLKVWSVSADDPSNPATNFTTEAAGHDGRRASEELHESIKREDQKNSAEDIDSSVNESAHTRNEEFTGHVDDTGKDGERFENANGKTGEEQSQQLKTSQGDIPGNSTISHINEGQRENANSYKNEKEPYLDKKRCTNDNASKETEDDRNQVQKQRNEFGVNDKGVMKLEMQENSTSRGTTKVTKDHIRKKRGKRRQTIVKRQADESGMHPESRGTASMRNRKFLKVKMGTERIERAGGSTLETMGHQTNKDMGVDVRKKPDEEVHGIEMTNKVQQVKDSEAQINNQKRTEQGVKLDTGKDRTQDVSTNHDDSPPGRTRSNPNNFADAEERTQVMNPDATQKTEEGQQRKVSNTETQLLQSSRGDSSISQEVKNQNPDETVQSEEITSTIREDTELGQAHNLPNSFEHATIVERGAKEDEDKEVDYYQVTEEEGDHSGGSQDARNQKSDNTAQPQRKTDSIREDREQKHVDNLHAKIANFKVDSDQDIEEQTDSTAGSAASLGEEGEDGDHNDKPEF</sequence>
<keyword evidence="1" id="KW-0175">Coiled coil</keyword>
<dbReference type="PANTHER" id="PTHR36143:SF4">
    <property type="entry name" value="OS08G0177500 PROTEIN"/>
    <property type="match status" value="1"/>
</dbReference>
<feature type="compositionally biased region" description="Polar residues" evidence="2">
    <location>
        <begin position="334"/>
        <end position="344"/>
    </location>
</feature>
<feature type="compositionally biased region" description="Basic residues" evidence="2">
    <location>
        <begin position="349"/>
        <end position="361"/>
    </location>
</feature>
<feature type="region of interest" description="Disordered" evidence="2">
    <location>
        <begin position="170"/>
        <end position="679"/>
    </location>
</feature>
<feature type="compositionally biased region" description="Polar residues" evidence="2">
    <location>
        <begin position="511"/>
        <end position="551"/>
    </location>
</feature>
<dbReference type="KEGG" id="nta:107816830"/>
<dbReference type="PaxDb" id="4097-A0A1S4CAC4"/>
<protein>
    <submittedName>
        <fullName evidence="3">Microtubule-associated protein futsch-like</fullName>
    </submittedName>
</protein>
<dbReference type="OrthoDB" id="656845at2759"/>
<dbReference type="RefSeq" id="XP_016498085.1">
    <property type="nucleotide sequence ID" value="XM_016642599.1"/>
</dbReference>
<feature type="compositionally biased region" description="Basic and acidic residues" evidence="2">
    <location>
        <begin position="572"/>
        <end position="581"/>
    </location>
</feature>
<feature type="compositionally biased region" description="Basic and acidic residues" evidence="2">
    <location>
        <begin position="187"/>
        <end position="211"/>
    </location>
</feature>
<evidence type="ECO:0000313" key="3">
    <source>
        <dbReference type="RefSeq" id="XP_016498085.1"/>
    </source>
</evidence>
<feature type="compositionally biased region" description="Basic and acidic residues" evidence="2">
    <location>
        <begin position="222"/>
        <end position="244"/>
    </location>
</feature>
<evidence type="ECO:0000256" key="1">
    <source>
        <dbReference type="SAM" id="Coils"/>
    </source>
</evidence>
<dbReference type="STRING" id="4097.A0A1S4CAC4"/>
<dbReference type="PANTHER" id="PTHR36143">
    <property type="entry name" value="OS08G0177500 PROTEIN"/>
    <property type="match status" value="1"/>
</dbReference>
<feature type="compositionally biased region" description="Basic and acidic residues" evidence="2">
    <location>
        <begin position="364"/>
        <end position="375"/>
    </location>
</feature>
<feature type="compositionally biased region" description="Polar residues" evidence="2">
    <location>
        <begin position="253"/>
        <end position="285"/>
    </location>
</feature>
<feature type="compositionally biased region" description="Basic and acidic residues" evidence="2">
    <location>
        <begin position="411"/>
        <end position="429"/>
    </location>
</feature>
<feature type="compositionally biased region" description="Polar residues" evidence="2">
    <location>
        <begin position="600"/>
        <end position="617"/>
    </location>
</feature>
<evidence type="ECO:0000256" key="2">
    <source>
        <dbReference type="SAM" id="MobiDB-lite"/>
    </source>
</evidence>
<organism evidence="3">
    <name type="scientific">Nicotiana tabacum</name>
    <name type="common">Common tobacco</name>
    <dbReference type="NCBI Taxonomy" id="4097"/>
    <lineage>
        <taxon>Eukaryota</taxon>
        <taxon>Viridiplantae</taxon>
        <taxon>Streptophyta</taxon>
        <taxon>Embryophyta</taxon>
        <taxon>Tracheophyta</taxon>
        <taxon>Spermatophyta</taxon>
        <taxon>Magnoliopsida</taxon>
        <taxon>eudicotyledons</taxon>
        <taxon>Gunneridae</taxon>
        <taxon>Pentapetalae</taxon>
        <taxon>asterids</taxon>
        <taxon>lamiids</taxon>
        <taxon>Solanales</taxon>
        <taxon>Solanaceae</taxon>
        <taxon>Nicotianoideae</taxon>
        <taxon>Nicotianeae</taxon>
        <taxon>Nicotiana</taxon>
    </lineage>
</organism>
<feature type="compositionally biased region" description="Basic and acidic residues" evidence="2">
    <location>
        <begin position="286"/>
        <end position="319"/>
    </location>
</feature>
<name>A0A1S4CAC4_TOBAC</name>
<proteinExistence type="predicted"/>